<dbReference type="STRING" id="633440.SAMN05421869_1593"/>
<evidence type="ECO:0000313" key="1">
    <source>
        <dbReference type="EMBL" id="SDM83456.1"/>
    </source>
</evidence>
<sequence>MSTAENEQWRLMFDEGDPADEELSPLEIAQRLAYQALESEHQAAELRVRAAQIL</sequence>
<dbReference type="AlphaFoldDB" id="A0A1G9WH06"/>
<accession>A0A1G9WH06</accession>
<proteinExistence type="predicted"/>
<name>A0A1G9WH06_9ACTN</name>
<protein>
    <submittedName>
        <fullName evidence="1">Uncharacterized protein</fullName>
    </submittedName>
</protein>
<dbReference type="Proteomes" id="UP000199202">
    <property type="component" value="Unassembled WGS sequence"/>
</dbReference>
<dbReference type="RefSeq" id="WP_176993930.1">
    <property type="nucleotide sequence ID" value="NZ_FNDJ01000059.1"/>
</dbReference>
<keyword evidence="2" id="KW-1185">Reference proteome</keyword>
<gene>
    <name evidence="1" type="ORF">SAMN05421869_1593</name>
</gene>
<organism evidence="1 2">
    <name type="scientific">Nonomuraea jiangxiensis</name>
    <dbReference type="NCBI Taxonomy" id="633440"/>
    <lineage>
        <taxon>Bacteria</taxon>
        <taxon>Bacillati</taxon>
        <taxon>Actinomycetota</taxon>
        <taxon>Actinomycetes</taxon>
        <taxon>Streptosporangiales</taxon>
        <taxon>Streptosporangiaceae</taxon>
        <taxon>Nonomuraea</taxon>
    </lineage>
</organism>
<evidence type="ECO:0000313" key="2">
    <source>
        <dbReference type="Proteomes" id="UP000199202"/>
    </source>
</evidence>
<dbReference type="EMBL" id="FNDJ01000059">
    <property type="protein sequence ID" value="SDM83456.1"/>
    <property type="molecule type" value="Genomic_DNA"/>
</dbReference>
<reference evidence="1 2" key="1">
    <citation type="submission" date="2016-10" db="EMBL/GenBank/DDBJ databases">
        <authorList>
            <person name="de Groot N.N."/>
        </authorList>
    </citation>
    <scope>NUCLEOTIDE SEQUENCE [LARGE SCALE GENOMIC DNA]</scope>
    <source>
        <strain evidence="1 2">CGMCC 4.6533</strain>
    </source>
</reference>